<dbReference type="OrthoDB" id="941679at2759"/>
<feature type="signal peptide" evidence="10">
    <location>
        <begin position="1"/>
        <end position="18"/>
    </location>
</feature>
<keyword evidence="9" id="KW-0961">Cell wall biogenesis/degradation</keyword>
<evidence type="ECO:0000256" key="8">
    <source>
        <dbReference type="ARBA" id="ARBA00023295"/>
    </source>
</evidence>
<dbReference type="GO" id="GO:0005576">
    <property type="term" value="C:extracellular region"/>
    <property type="evidence" value="ECO:0007669"/>
    <property type="project" value="TreeGrafter"/>
</dbReference>
<dbReference type="FunFam" id="3.20.20.80:FF:000111">
    <property type="entry name" value="Soluble cell wall protein"/>
    <property type="match status" value="1"/>
</dbReference>
<evidence type="ECO:0000313" key="11">
    <source>
        <dbReference type="EMBL" id="ODQ77676.1"/>
    </source>
</evidence>
<dbReference type="InterPro" id="IPR017853">
    <property type="entry name" value="GH"/>
</dbReference>
<dbReference type="PANTHER" id="PTHR16631">
    <property type="entry name" value="GLUCAN 1,3-BETA-GLUCOSIDASE"/>
    <property type="match status" value="1"/>
</dbReference>
<dbReference type="EMBL" id="KV454439">
    <property type="protein sequence ID" value="ODQ77676.1"/>
    <property type="molecule type" value="Genomic_DNA"/>
</dbReference>
<dbReference type="InterPro" id="IPR000490">
    <property type="entry name" value="Glyco_hydro_17"/>
</dbReference>
<dbReference type="GeneID" id="30147739"/>
<keyword evidence="6 11" id="KW-0378">Hydrolase</keyword>
<keyword evidence="12" id="KW-1185">Reference proteome</keyword>
<gene>
    <name evidence="11" type="ORF">BABINDRAFT_163387</name>
</gene>
<evidence type="ECO:0000256" key="9">
    <source>
        <dbReference type="ARBA" id="ARBA00023316"/>
    </source>
</evidence>
<dbReference type="InterPro" id="IPR050732">
    <property type="entry name" value="Beta-glucan_modifiers"/>
</dbReference>
<dbReference type="GO" id="GO:0005975">
    <property type="term" value="P:carbohydrate metabolic process"/>
    <property type="evidence" value="ECO:0007669"/>
    <property type="project" value="InterPro"/>
</dbReference>
<comment type="subcellular location">
    <subcellularLocation>
        <location evidence="1">Secreted</location>
        <location evidence="1">Cell wall</location>
    </subcellularLocation>
</comment>
<dbReference type="AlphaFoldDB" id="A0A1E3QIZ1"/>
<sequence>MLFNSAIAAASLIATVAAAEHGHKHEKRDVVYVTETQLTTVTQGAAAGTAAAVAPAAAAVVSAVAQAKGAKTTAAAVTKASTTLTTAASSPTSSAGFNGGAKGITYSPYNADGTCKSLSSVQSDLAQMDDFAIIRLYGVDCNQVENVLQAKKTTQKVFAGIYFMDAITAGIQQLASAVSSYGSWDDIYTVSIGNELVNSGQATVSQIAGYVAEGRTALKAAGYTGPVVSVDTFIAVINNPGLCSYSDYMAVNAHAFFDGLIAAAGSGDWVLLQIQRVWSACNGDKDVLITETGWPSQGENNNVAVPSKANQEAAIASIKAKAGSSCILFNAFNDYWKADGAFAAEKYWGIL</sequence>
<reference evidence="12" key="1">
    <citation type="submission" date="2016-05" db="EMBL/GenBank/DDBJ databases">
        <title>Comparative genomics of biotechnologically important yeasts.</title>
        <authorList>
            <consortium name="DOE Joint Genome Institute"/>
            <person name="Riley R."/>
            <person name="Haridas S."/>
            <person name="Wolfe K.H."/>
            <person name="Lopes M.R."/>
            <person name="Hittinger C.T."/>
            <person name="Goker M."/>
            <person name="Salamov A."/>
            <person name="Wisecaver J."/>
            <person name="Long T.M."/>
            <person name="Aerts A.L."/>
            <person name="Barry K."/>
            <person name="Choi C."/>
            <person name="Clum A."/>
            <person name="Coughlan A.Y."/>
            <person name="Deshpande S."/>
            <person name="Douglass A.P."/>
            <person name="Hanson S.J."/>
            <person name="Klenk H.-P."/>
            <person name="Labutti K."/>
            <person name="Lapidus A."/>
            <person name="Lindquist E."/>
            <person name="Lipzen A."/>
            <person name="Meier-Kolthoff J.P."/>
            <person name="Ohm R.A."/>
            <person name="Otillar R.P."/>
            <person name="Pangilinan J."/>
            <person name="Peng Y."/>
            <person name="Rokas A."/>
            <person name="Rosa C.A."/>
            <person name="Scheuner C."/>
            <person name="Sibirny A.A."/>
            <person name="Slot J.C."/>
            <person name="Stielow J.B."/>
            <person name="Sun H."/>
            <person name="Kurtzman C.P."/>
            <person name="Blackwell M."/>
            <person name="Grigoriev I.V."/>
            <person name="Jeffries T.W."/>
        </authorList>
    </citation>
    <scope>NUCLEOTIDE SEQUENCE [LARGE SCALE GENOMIC DNA]</scope>
    <source>
        <strain evidence="12">NRRL Y-12698</strain>
    </source>
</reference>
<organism evidence="11 12">
    <name type="scientific">Babjeviella inositovora NRRL Y-12698</name>
    <dbReference type="NCBI Taxonomy" id="984486"/>
    <lineage>
        <taxon>Eukaryota</taxon>
        <taxon>Fungi</taxon>
        <taxon>Dikarya</taxon>
        <taxon>Ascomycota</taxon>
        <taxon>Saccharomycotina</taxon>
        <taxon>Pichiomycetes</taxon>
        <taxon>Serinales incertae sedis</taxon>
        <taxon>Babjeviella</taxon>
    </lineage>
</organism>
<keyword evidence="3" id="KW-0134">Cell wall</keyword>
<evidence type="ECO:0000256" key="6">
    <source>
        <dbReference type="ARBA" id="ARBA00022801"/>
    </source>
</evidence>
<evidence type="ECO:0000256" key="1">
    <source>
        <dbReference type="ARBA" id="ARBA00004191"/>
    </source>
</evidence>
<evidence type="ECO:0000256" key="7">
    <source>
        <dbReference type="ARBA" id="ARBA00023180"/>
    </source>
</evidence>
<evidence type="ECO:0000256" key="3">
    <source>
        <dbReference type="ARBA" id="ARBA00022512"/>
    </source>
</evidence>
<comment type="similarity">
    <text evidence="2">Belongs to the glycosyl hydrolase 17 family.</text>
</comment>
<keyword evidence="8" id="KW-0326">Glycosidase</keyword>
<accession>A0A1E3QIZ1</accession>
<name>A0A1E3QIZ1_9ASCO</name>
<dbReference type="PROSITE" id="PS00587">
    <property type="entry name" value="GLYCOSYL_HYDROL_F17"/>
    <property type="match status" value="1"/>
</dbReference>
<keyword evidence="5 10" id="KW-0732">Signal</keyword>
<evidence type="ECO:0000256" key="5">
    <source>
        <dbReference type="ARBA" id="ARBA00022729"/>
    </source>
</evidence>
<dbReference type="GO" id="GO:0071555">
    <property type="term" value="P:cell wall organization"/>
    <property type="evidence" value="ECO:0007669"/>
    <property type="project" value="UniProtKB-KW"/>
</dbReference>
<dbReference type="STRING" id="984486.A0A1E3QIZ1"/>
<evidence type="ECO:0000256" key="2">
    <source>
        <dbReference type="ARBA" id="ARBA00008773"/>
    </source>
</evidence>
<dbReference type="Gene3D" id="3.20.20.80">
    <property type="entry name" value="Glycosidases"/>
    <property type="match status" value="1"/>
</dbReference>
<dbReference type="RefSeq" id="XP_018983004.1">
    <property type="nucleotide sequence ID" value="XM_019129886.1"/>
</dbReference>
<evidence type="ECO:0000256" key="10">
    <source>
        <dbReference type="SAM" id="SignalP"/>
    </source>
</evidence>
<feature type="chain" id="PRO_5009134260" evidence="10">
    <location>
        <begin position="19"/>
        <end position="351"/>
    </location>
</feature>
<evidence type="ECO:0000313" key="12">
    <source>
        <dbReference type="Proteomes" id="UP000094336"/>
    </source>
</evidence>
<proteinExistence type="inferred from homology"/>
<evidence type="ECO:0000256" key="4">
    <source>
        <dbReference type="ARBA" id="ARBA00022525"/>
    </source>
</evidence>
<protein>
    <submittedName>
        <fullName evidence="11">Glycoside hydrolase family 17 protein</fullName>
    </submittedName>
</protein>
<dbReference type="GO" id="GO:0042973">
    <property type="term" value="F:glucan endo-1,3-beta-D-glucosidase activity"/>
    <property type="evidence" value="ECO:0007669"/>
    <property type="project" value="TreeGrafter"/>
</dbReference>
<dbReference type="SUPFAM" id="SSF51445">
    <property type="entry name" value="(Trans)glycosidases"/>
    <property type="match status" value="1"/>
</dbReference>
<dbReference type="GO" id="GO:0009277">
    <property type="term" value="C:fungal-type cell wall"/>
    <property type="evidence" value="ECO:0007669"/>
    <property type="project" value="TreeGrafter"/>
</dbReference>
<dbReference type="PANTHER" id="PTHR16631:SF14">
    <property type="entry name" value="FAMILY 17 GLUCOSIDASE SCW10-RELATED"/>
    <property type="match status" value="1"/>
</dbReference>
<dbReference type="GO" id="GO:0009986">
    <property type="term" value="C:cell surface"/>
    <property type="evidence" value="ECO:0007669"/>
    <property type="project" value="TreeGrafter"/>
</dbReference>
<keyword evidence="4" id="KW-0964">Secreted</keyword>
<dbReference type="Proteomes" id="UP000094336">
    <property type="component" value="Unassembled WGS sequence"/>
</dbReference>
<keyword evidence="7" id="KW-0325">Glycoprotein</keyword>